<evidence type="ECO:0000256" key="13">
    <source>
        <dbReference type="ARBA" id="ARBA00038024"/>
    </source>
</evidence>
<dbReference type="EnsemblMetazoa" id="G14670.1">
    <property type="protein sequence ID" value="G14670.1:cds"/>
    <property type="gene ID" value="G14670"/>
</dbReference>
<dbReference type="PANTHER" id="PTHR48182:SF2">
    <property type="entry name" value="PROTEIN SERAC1"/>
    <property type="match status" value="1"/>
</dbReference>
<evidence type="ECO:0000256" key="7">
    <source>
        <dbReference type="ARBA" id="ARBA00022989"/>
    </source>
</evidence>
<keyword evidence="6" id="KW-0256">Endoplasmic reticulum</keyword>
<dbReference type="GO" id="GO:0008654">
    <property type="term" value="P:phospholipid biosynthetic process"/>
    <property type="evidence" value="ECO:0007669"/>
    <property type="project" value="UniProtKB-KW"/>
</dbReference>
<dbReference type="InterPro" id="IPR052374">
    <property type="entry name" value="SERAC1"/>
</dbReference>
<keyword evidence="4" id="KW-0444">Lipid biosynthesis</keyword>
<keyword evidence="10 16" id="KW-0472">Membrane</keyword>
<accession>A0A8W8IM20</accession>
<dbReference type="SUPFAM" id="SSF48371">
    <property type="entry name" value="ARM repeat"/>
    <property type="match status" value="1"/>
</dbReference>
<dbReference type="Gene3D" id="3.40.50.1820">
    <property type="entry name" value="alpha/beta hydrolase"/>
    <property type="match status" value="1"/>
</dbReference>
<evidence type="ECO:0000256" key="9">
    <source>
        <dbReference type="ARBA" id="ARBA00023128"/>
    </source>
</evidence>
<dbReference type="InterPro" id="IPR011989">
    <property type="entry name" value="ARM-like"/>
</dbReference>
<evidence type="ECO:0000256" key="10">
    <source>
        <dbReference type="ARBA" id="ARBA00023136"/>
    </source>
</evidence>
<reference evidence="17" key="1">
    <citation type="submission" date="2022-08" db="UniProtKB">
        <authorList>
            <consortium name="EnsemblMetazoa"/>
        </authorList>
    </citation>
    <scope>IDENTIFICATION</scope>
    <source>
        <strain evidence="17">05x7-T-G4-1.051#20</strain>
    </source>
</reference>
<comment type="subcellular location">
    <subcellularLocation>
        <location evidence="3">Endoplasmic reticulum</location>
    </subcellularLocation>
    <subcellularLocation>
        <location evidence="1">Membrane</location>
        <topology evidence="1">Single-pass membrane protein</topology>
    </subcellularLocation>
    <subcellularLocation>
        <location evidence="2">Mitochondrion</location>
    </subcellularLocation>
</comment>
<dbReference type="SUPFAM" id="SSF53474">
    <property type="entry name" value="alpha/beta-Hydrolases"/>
    <property type="match status" value="1"/>
</dbReference>
<proteinExistence type="inferred from homology"/>
<evidence type="ECO:0000256" key="14">
    <source>
        <dbReference type="ARBA" id="ARBA00040991"/>
    </source>
</evidence>
<evidence type="ECO:0000256" key="11">
    <source>
        <dbReference type="ARBA" id="ARBA00023209"/>
    </source>
</evidence>
<dbReference type="GO" id="GO:0016020">
    <property type="term" value="C:membrane"/>
    <property type="evidence" value="ECO:0007669"/>
    <property type="project" value="UniProtKB-SubCell"/>
</dbReference>
<keyword evidence="8" id="KW-0443">Lipid metabolism</keyword>
<evidence type="ECO:0000256" key="4">
    <source>
        <dbReference type="ARBA" id="ARBA00022516"/>
    </source>
</evidence>
<evidence type="ECO:0000256" key="2">
    <source>
        <dbReference type="ARBA" id="ARBA00004173"/>
    </source>
</evidence>
<dbReference type="InterPro" id="IPR029058">
    <property type="entry name" value="AB_hydrolase_fold"/>
</dbReference>
<sequence length="736" mass="83827">MFVLRKWIGLEKVSNGVRCVSFASSYKRSLISIGCLSVAFTATGFYIIKYRILRDENFRTVTGASTVDRKKHFNTVQEKINENNTKDIKSAKKILDTVKDDFVNRIATHVPIPLLKILRVNDPQVLVSLTKSKNPVKRKKAVQTLGTIHHWPDKKYEKVRKVCDSKTLVGLARTLEVDDRFFDPFPAPDEYEEDLESALKALLSSLPKDGFSKCVEYFTTQALIEGNIEEERGGYWSFGGPGVEFAKTVDRGPEERVEIICLQALISHSNERHNCFEMMKMGVLPLLQQTYHKRKYSIVMRRQIARILGNLSAHKELHNRIIKEGWVSILYKWSKSADLQLSLHAARALVNLDREEGTVLYPSGVYLLHPTHRSSEPLMADVVFVHGLLGGPFKTWRQQDRKLADKDKVSDGQESVRKGTYTFCWPKDWLAKDVPFIRILSVEYDTNLSTWNASCPYEIEKRSLQRRASELQEKLKAAGVGSRPIIWVTHSMGGLLVKELLCQSDQKPDYSDIVDNTSGVIFYSTPHRGSALANISSKGSRIFSPTVEVQELSQDSPALRTLHSKFKQIVSENRIKCLSFGETEKQSVGYKRIKVLIVPPESSDPGFGEFHPLSTTHLNVCKPWDNNSELYLLTLKFIKHCIMLDPLTRIMKAGNVVHSTTYLNLIRLSAAKTLKVQLKVFKAQQRLPVKEKFFDEQINESYSQPFESETQLSDLMVIRQYLDKTDRGFITNTVMG</sequence>
<dbReference type="GO" id="GO:0005739">
    <property type="term" value="C:mitochondrion"/>
    <property type="evidence" value="ECO:0007669"/>
    <property type="project" value="UniProtKB-SubCell"/>
</dbReference>
<evidence type="ECO:0000256" key="5">
    <source>
        <dbReference type="ARBA" id="ARBA00022692"/>
    </source>
</evidence>
<evidence type="ECO:0000256" key="16">
    <source>
        <dbReference type="SAM" id="Phobius"/>
    </source>
</evidence>
<evidence type="ECO:0000256" key="1">
    <source>
        <dbReference type="ARBA" id="ARBA00004167"/>
    </source>
</evidence>
<organism evidence="17 18">
    <name type="scientific">Magallana gigas</name>
    <name type="common">Pacific oyster</name>
    <name type="synonym">Crassostrea gigas</name>
    <dbReference type="NCBI Taxonomy" id="29159"/>
    <lineage>
        <taxon>Eukaryota</taxon>
        <taxon>Metazoa</taxon>
        <taxon>Spiralia</taxon>
        <taxon>Lophotrochozoa</taxon>
        <taxon>Mollusca</taxon>
        <taxon>Bivalvia</taxon>
        <taxon>Autobranchia</taxon>
        <taxon>Pteriomorphia</taxon>
        <taxon>Ostreida</taxon>
        <taxon>Ostreoidea</taxon>
        <taxon>Ostreidae</taxon>
        <taxon>Magallana</taxon>
    </lineage>
</organism>
<keyword evidence="9" id="KW-0496">Mitochondrion</keyword>
<evidence type="ECO:0000313" key="17">
    <source>
        <dbReference type="EnsemblMetazoa" id="G14670.1:cds"/>
    </source>
</evidence>
<dbReference type="GO" id="GO:0005783">
    <property type="term" value="C:endoplasmic reticulum"/>
    <property type="evidence" value="ECO:0007669"/>
    <property type="project" value="UniProtKB-SubCell"/>
</dbReference>
<keyword evidence="12" id="KW-1208">Phospholipid metabolism</keyword>
<name>A0A8W8IM20_MAGGI</name>
<keyword evidence="7 16" id="KW-1133">Transmembrane helix</keyword>
<dbReference type="PANTHER" id="PTHR48182">
    <property type="entry name" value="PROTEIN SERAC1"/>
    <property type="match status" value="1"/>
</dbReference>
<evidence type="ECO:0000256" key="12">
    <source>
        <dbReference type="ARBA" id="ARBA00023264"/>
    </source>
</evidence>
<keyword evidence="5 16" id="KW-0812">Transmembrane</keyword>
<keyword evidence="18" id="KW-1185">Reference proteome</keyword>
<dbReference type="Gene3D" id="1.25.10.10">
    <property type="entry name" value="Leucine-rich Repeat Variant"/>
    <property type="match status" value="1"/>
</dbReference>
<dbReference type="Proteomes" id="UP000005408">
    <property type="component" value="Unassembled WGS sequence"/>
</dbReference>
<feature type="transmembrane region" description="Helical" evidence="16">
    <location>
        <begin position="30"/>
        <end position="48"/>
    </location>
</feature>
<evidence type="ECO:0000256" key="15">
    <source>
        <dbReference type="ARBA" id="ARBA00041701"/>
    </source>
</evidence>
<dbReference type="InterPro" id="IPR016024">
    <property type="entry name" value="ARM-type_fold"/>
</dbReference>
<evidence type="ECO:0000256" key="6">
    <source>
        <dbReference type="ARBA" id="ARBA00022824"/>
    </source>
</evidence>
<evidence type="ECO:0000256" key="3">
    <source>
        <dbReference type="ARBA" id="ARBA00004240"/>
    </source>
</evidence>
<evidence type="ECO:0000313" key="18">
    <source>
        <dbReference type="Proteomes" id="UP000005408"/>
    </source>
</evidence>
<evidence type="ECO:0000256" key="8">
    <source>
        <dbReference type="ARBA" id="ARBA00023098"/>
    </source>
</evidence>
<keyword evidence="11" id="KW-0594">Phospholipid biosynthesis</keyword>
<dbReference type="AlphaFoldDB" id="A0A8W8IM20"/>
<protein>
    <recommendedName>
        <fullName evidence="14">Protein SERAC1</fullName>
    </recommendedName>
    <alternativeName>
        <fullName evidence="15">Serine active site-containing protein 1</fullName>
    </alternativeName>
</protein>
<comment type="similarity">
    <text evidence="13">Belongs to the SERAC1 family.</text>
</comment>